<evidence type="ECO:0000313" key="1">
    <source>
        <dbReference type="EMBL" id="KXU17677.1"/>
    </source>
</evidence>
<organism evidence="1 2">
    <name type="scientific">Corynebacterium simulans</name>
    <dbReference type="NCBI Taxonomy" id="146827"/>
    <lineage>
        <taxon>Bacteria</taxon>
        <taxon>Bacillati</taxon>
        <taxon>Actinomycetota</taxon>
        <taxon>Actinomycetes</taxon>
        <taxon>Mycobacteriales</taxon>
        <taxon>Corynebacteriaceae</taxon>
        <taxon>Corynebacterium</taxon>
    </lineage>
</organism>
<proteinExistence type="predicted"/>
<accession>A0ABR5V8D8</accession>
<name>A0ABR5V8D8_9CORY</name>
<comment type="caution">
    <text evidence="1">The sequence shown here is derived from an EMBL/GenBank/DDBJ whole genome shotgun (WGS) entry which is preliminary data.</text>
</comment>
<sequence length="46" mass="5011">MEADPATGNNRNQGKYLGTKLGALHWVINKSAYMAIGVDIEAIKHI</sequence>
<keyword evidence="2" id="KW-1185">Reference proteome</keyword>
<evidence type="ECO:0000313" key="2">
    <source>
        <dbReference type="Proteomes" id="UP000070339"/>
    </source>
</evidence>
<reference evidence="1 2" key="1">
    <citation type="journal article" date="2016" name="Int. J. Syst. Evol. Microbiol.">
        <title>Resolving the Complexity of Human Skin Metagenomes Using Single-Molecule Sequencing.</title>
        <authorList>
            <consortium name="NISC Comparative Sequencing Program"/>
            <person name="Tsai Y.C."/>
            <person name="Conlan S."/>
            <person name="Deming C."/>
            <person name="Segre J.A."/>
            <person name="Kong H.H."/>
            <person name="Korlach J."/>
            <person name="Oh J."/>
        </authorList>
    </citation>
    <scope>NUCLEOTIDE SEQUENCE [LARGE SCALE GENOMIC DNA]</scope>
    <source>
        <strain evidence="1 2">1B08</strain>
    </source>
</reference>
<gene>
    <name evidence="1" type="ORF">WM41_1713</name>
</gene>
<dbReference type="EMBL" id="LTEB01000030">
    <property type="protein sequence ID" value="KXU17677.1"/>
    <property type="molecule type" value="Genomic_DNA"/>
</dbReference>
<dbReference type="Proteomes" id="UP000070339">
    <property type="component" value="Unassembled WGS sequence"/>
</dbReference>
<protein>
    <submittedName>
        <fullName evidence="1">Uncharacterized protein</fullName>
    </submittedName>
</protein>